<evidence type="ECO:0000313" key="1">
    <source>
        <dbReference type="EMBL" id="MFD1510256.1"/>
    </source>
</evidence>
<dbReference type="InterPro" id="IPR052703">
    <property type="entry name" value="Aromatic_CoA_ox/epox"/>
</dbReference>
<dbReference type="InterPro" id="IPR012347">
    <property type="entry name" value="Ferritin-like"/>
</dbReference>
<evidence type="ECO:0000313" key="2">
    <source>
        <dbReference type="Proteomes" id="UP001597186"/>
    </source>
</evidence>
<dbReference type="NCBIfam" id="TIGR02156">
    <property type="entry name" value="PA_CoA_Oxy1"/>
    <property type="match status" value="1"/>
</dbReference>
<dbReference type="EMBL" id="JBHUDD010000059">
    <property type="protein sequence ID" value="MFD1510256.1"/>
    <property type="molecule type" value="Genomic_DNA"/>
</dbReference>
<gene>
    <name evidence="1" type="primary">paaA</name>
    <name evidence="1" type="ORF">ACFTOW_12665</name>
</gene>
<proteinExistence type="predicted"/>
<name>A0ABW4EJC6_9RHOB</name>
<dbReference type="InterPro" id="IPR009078">
    <property type="entry name" value="Ferritin-like_SF"/>
</dbReference>
<dbReference type="SUPFAM" id="SSF47240">
    <property type="entry name" value="Ferritin-like"/>
    <property type="match status" value="1"/>
</dbReference>
<dbReference type="InterPro" id="IPR011881">
    <property type="entry name" value="PaaA"/>
</dbReference>
<dbReference type="Proteomes" id="UP001597186">
    <property type="component" value="Unassembled WGS sequence"/>
</dbReference>
<keyword evidence="2" id="KW-1185">Reference proteome</keyword>
<dbReference type="PANTHER" id="PTHR30458">
    <property type="entry name" value="PHENYLACETIC ACID DEGRADATION PROTEIN PAA"/>
    <property type="match status" value="1"/>
</dbReference>
<sequence>MYSQGLIGADGSTTETPEFLERFQRRIDAEEKIEPNDAMPEGYRRTLVRQIGQHAHSEIVGMLPEGNWITRAPSLRRKAALLAKVQDEGGHGLYLYAAAETLGVSREQMTEELLSGKAKYSSIFNYPTLTWADIGVIGWLVDGAAIMNQIPLCRCSFGPYARAMIRVCKEESFHQRQGYEIVMTLAQGTPAQKAMAQDALNRWWWPSIMMFGPHDADSEHSDQSMAWKIKRFTNDELRQKFIDATVPQAEYLDLTLPDPDLKWNEDKGGYDHGPIDWDEFWRVVKGHGPMAKDRIKDRKAAWDKGAWVREAALAHAEKRCARKIAAE</sequence>
<dbReference type="Pfam" id="PF05138">
    <property type="entry name" value="PaaA_PaaC"/>
    <property type="match status" value="1"/>
</dbReference>
<accession>A0ABW4EJC6</accession>
<organism evidence="1 2">
    <name type="scientific">Lacimonas salitolerans</name>
    <dbReference type="NCBI Taxonomy" id="1323750"/>
    <lineage>
        <taxon>Bacteria</taxon>
        <taxon>Pseudomonadati</taxon>
        <taxon>Pseudomonadota</taxon>
        <taxon>Alphaproteobacteria</taxon>
        <taxon>Rhodobacterales</taxon>
        <taxon>Paracoccaceae</taxon>
        <taxon>Lacimonas</taxon>
    </lineage>
</organism>
<protein>
    <submittedName>
        <fullName evidence="1">1,2-phenylacetyl-CoA epoxidase subunit PaaA</fullName>
    </submittedName>
</protein>
<dbReference type="RefSeq" id="WP_379916244.1">
    <property type="nucleotide sequence ID" value="NZ_JBHUDD010000059.1"/>
</dbReference>
<dbReference type="Gene3D" id="1.20.1260.10">
    <property type="match status" value="1"/>
</dbReference>
<reference evidence="2" key="1">
    <citation type="journal article" date="2019" name="Int. J. Syst. Evol. Microbiol.">
        <title>The Global Catalogue of Microorganisms (GCM) 10K type strain sequencing project: providing services to taxonomists for standard genome sequencing and annotation.</title>
        <authorList>
            <consortium name="The Broad Institute Genomics Platform"/>
            <consortium name="The Broad Institute Genome Sequencing Center for Infectious Disease"/>
            <person name="Wu L."/>
            <person name="Ma J."/>
        </authorList>
    </citation>
    <scope>NUCLEOTIDE SEQUENCE [LARGE SCALE GENOMIC DNA]</scope>
    <source>
        <strain evidence="2">CGMCC 1.12477</strain>
    </source>
</reference>
<dbReference type="PANTHER" id="PTHR30458:SF2">
    <property type="entry name" value="1,2-PHENYLACETYL-COA EPOXIDASE, SUBUNIT A"/>
    <property type="match status" value="1"/>
</dbReference>
<comment type="caution">
    <text evidence="1">The sequence shown here is derived from an EMBL/GenBank/DDBJ whole genome shotgun (WGS) entry which is preliminary data.</text>
</comment>
<dbReference type="InterPro" id="IPR007814">
    <property type="entry name" value="PaaA_PaaC"/>
</dbReference>